<feature type="compositionally biased region" description="Basic and acidic residues" evidence="1">
    <location>
        <begin position="8"/>
        <end position="31"/>
    </location>
</feature>
<evidence type="ECO:0000313" key="2">
    <source>
        <dbReference type="EMBL" id="KAK5883749.1"/>
    </source>
</evidence>
<keyword evidence="3" id="KW-1185">Reference proteome</keyword>
<dbReference type="Proteomes" id="UP001335648">
    <property type="component" value="Unassembled WGS sequence"/>
</dbReference>
<dbReference type="AlphaFoldDB" id="A0AAN8GNT8"/>
<feature type="region of interest" description="Disordered" evidence="1">
    <location>
        <begin position="53"/>
        <end position="75"/>
    </location>
</feature>
<organism evidence="2 3">
    <name type="scientific">Champsocephalus esox</name>
    <name type="common">pike icefish</name>
    <dbReference type="NCBI Taxonomy" id="159716"/>
    <lineage>
        <taxon>Eukaryota</taxon>
        <taxon>Metazoa</taxon>
        <taxon>Chordata</taxon>
        <taxon>Craniata</taxon>
        <taxon>Vertebrata</taxon>
        <taxon>Euteleostomi</taxon>
        <taxon>Actinopterygii</taxon>
        <taxon>Neopterygii</taxon>
        <taxon>Teleostei</taxon>
        <taxon>Neoteleostei</taxon>
        <taxon>Acanthomorphata</taxon>
        <taxon>Eupercaria</taxon>
        <taxon>Perciformes</taxon>
        <taxon>Notothenioidei</taxon>
        <taxon>Channichthyidae</taxon>
        <taxon>Champsocephalus</taxon>
    </lineage>
</organism>
<evidence type="ECO:0000313" key="3">
    <source>
        <dbReference type="Proteomes" id="UP001335648"/>
    </source>
</evidence>
<gene>
    <name evidence="2" type="ORF">CesoFtcFv8_020045</name>
</gene>
<name>A0AAN8GNT8_9TELE</name>
<reference evidence="2 3" key="1">
    <citation type="journal article" date="2023" name="Mol. Biol. Evol.">
        <title>Genomics of Secondarily Temperate Adaptation in the Only Non-Antarctic Icefish.</title>
        <authorList>
            <person name="Rivera-Colon A.G."/>
            <person name="Rayamajhi N."/>
            <person name="Minhas B.F."/>
            <person name="Madrigal G."/>
            <person name="Bilyk K.T."/>
            <person name="Yoon V."/>
            <person name="Hune M."/>
            <person name="Gregory S."/>
            <person name="Cheng C.H.C."/>
            <person name="Catchen J.M."/>
        </authorList>
    </citation>
    <scope>NUCLEOTIDE SEQUENCE [LARGE SCALE GENOMIC DNA]</scope>
    <source>
        <strain evidence="2">JC2023a</strain>
    </source>
</reference>
<dbReference type="EMBL" id="JAULUE010002061">
    <property type="protein sequence ID" value="KAK5883749.1"/>
    <property type="molecule type" value="Genomic_DNA"/>
</dbReference>
<accession>A0AAN8GNT8</accession>
<evidence type="ECO:0000256" key="1">
    <source>
        <dbReference type="SAM" id="MobiDB-lite"/>
    </source>
</evidence>
<proteinExistence type="predicted"/>
<sequence>MATKQKPRQTEKNVKGYKEPERQERDEKRPGCVDGNPGVCCFLCVWVSEGLQPGEREEGRPLALRSPLCPGQRAL</sequence>
<comment type="caution">
    <text evidence="2">The sequence shown here is derived from an EMBL/GenBank/DDBJ whole genome shotgun (WGS) entry which is preliminary data.</text>
</comment>
<protein>
    <submittedName>
        <fullName evidence="2">Uncharacterized protein</fullName>
    </submittedName>
</protein>
<feature type="region of interest" description="Disordered" evidence="1">
    <location>
        <begin position="1"/>
        <end position="36"/>
    </location>
</feature>